<dbReference type="Proteomes" id="UP001056716">
    <property type="component" value="Chromosome"/>
</dbReference>
<name>A0AAE9LRT9_9GAMM</name>
<keyword evidence="2" id="KW-1185">Reference proteome</keyword>
<evidence type="ECO:0000313" key="1">
    <source>
        <dbReference type="EMBL" id="USE83582.1"/>
    </source>
</evidence>
<protein>
    <submittedName>
        <fullName evidence="1">Zinc protease</fullName>
    </submittedName>
</protein>
<gene>
    <name evidence="1" type="ORF">M5E07_01650</name>
</gene>
<keyword evidence="1" id="KW-0378">Hydrolase</keyword>
<reference evidence="1" key="1">
    <citation type="submission" date="2022-06" db="EMBL/GenBank/DDBJ databases">
        <title>Isolation, identification and characterization of iprodione-degrading strains in Lhasa, Tibet.</title>
        <authorList>
            <person name="Pan H."/>
        </authorList>
    </citation>
    <scope>NUCLEOTIDE SEQUENCE</scope>
    <source>
        <strain evidence="1">Y-23</strain>
    </source>
</reference>
<dbReference type="KEGG" id="atz:M5E07_01650"/>
<evidence type="ECO:0000313" key="2">
    <source>
        <dbReference type="Proteomes" id="UP001056716"/>
    </source>
</evidence>
<dbReference type="GO" id="GO:0006508">
    <property type="term" value="P:proteolysis"/>
    <property type="evidence" value="ECO:0007669"/>
    <property type="project" value="UniProtKB-KW"/>
</dbReference>
<dbReference type="EMBL" id="CP098732">
    <property type="protein sequence ID" value="USE83582.1"/>
    <property type="molecule type" value="Genomic_DNA"/>
</dbReference>
<dbReference type="AlphaFoldDB" id="A0AAE9LRT9"/>
<organism evidence="1 2">
    <name type="scientific">Acinetobacter tibetensis</name>
    <dbReference type="NCBI Taxonomy" id="2943497"/>
    <lineage>
        <taxon>Bacteria</taxon>
        <taxon>Pseudomonadati</taxon>
        <taxon>Pseudomonadota</taxon>
        <taxon>Gammaproteobacteria</taxon>
        <taxon>Moraxellales</taxon>
        <taxon>Moraxellaceae</taxon>
        <taxon>Acinetobacter</taxon>
    </lineage>
</organism>
<sequence length="222" mass="25271">MTNVIATFSAKLKKIDGDMKAKAAVAIKIGTKRKLTSGEIAMSQLVFKDSIDYSKVWIHLGGLIHTRTGNAMTPAGEIYLPKDDYLKITDFSIAKPNVRHWFIHEMTHVWQYQMGATNGWLGIKQLCNGGYTSEVNSVDSGQNELKAYDTDLMGRDLNKKFQDFNFEQQGRIIEFWFDAIYLQKISPSRAHHQKSLKLLGYVEKILRDFLLNPKDKSLLPKA</sequence>
<keyword evidence="1" id="KW-0645">Protease</keyword>
<proteinExistence type="predicted"/>
<dbReference type="RefSeq" id="WP_252221343.1">
    <property type="nucleotide sequence ID" value="NZ_CP098732.1"/>
</dbReference>
<accession>A0AAE9LRT9</accession>
<dbReference type="GO" id="GO:0008233">
    <property type="term" value="F:peptidase activity"/>
    <property type="evidence" value="ECO:0007669"/>
    <property type="project" value="UniProtKB-KW"/>
</dbReference>